<evidence type="ECO:0000256" key="4">
    <source>
        <dbReference type="ARBA" id="ARBA00022692"/>
    </source>
</evidence>
<keyword evidence="9" id="KW-0614">Plasmid</keyword>
<dbReference type="OrthoDB" id="9801622at2"/>
<evidence type="ECO:0000256" key="5">
    <source>
        <dbReference type="ARBA" id="ARBA00022989"/>
    </source>
</evidence>
<reference evidence="9" key="1">
    <citation type="submission" date="2008-01" db="EMBL/GenBank/DDBJ databases">
        <title>Complete sequence of plasmid1 pCAUL01 of Caulobacter sp. K31.</title>
        <authorList>
            <consortium name="US DOE Joint Genome Institute"/>
            <person name="Copeland A."/>
            <person name="Lucas S."/>
            <person name="Lapidus A."/>
            <person name="Barry K."/>
            <person name="Glavina del Rio T."/>
            <person name="Dalin E."/>
            <person name="Tice H."/>
            <person name="Pitluck S."/>
            <person name="Bruce D."/>
            <person name="Goodwin L."/>
            <person name="Thompson L.S."/>
            <person name="Brettin T."/>
            <person name="Detter J.C."/>
            <person name="Han C."/>
            <person name="Schmutz J."/>
            <person name="Larimer F."/>
            <person name="Land M."/>
            <person name="Hauser L."/>
            <person name="Kyrpides N."/>
            <person name="Kim E."/>
            <person name="Stephens C."/>
            <person name="Richardson P."/>
        </authorList>
    </citation>
    <scope>NUCLEOTIDE SEQUENCE [LARGE SCALE GENOMIC DNA]</scope>
    <source>
        <strain evidence="9">K31</strain>
        <plasmid evidence="9">pCAUL01</plasmid>
    </source>
</reference>
<keyword evidence="5 7" id="KW-1133">Transmembrane helix</keyword>
<dbReference type="GO" id="GO:0005886">
    <property type="term" value="C:plasma membrane"/>
    <property type="evidence" value="ECO:0007669"/>
    <property type="project" value="UniProtKB-SubCell"/>
</dbReference>
<comment type="caution">
    <text evidence="7">Lacks conserved residue(s) required for the propagation of feature annotation.</text>
</comment>
<proteinExistence type="inferred from homology"/>
<dbReference type="Pfam" id="PF09335">
    <property type="entry name" value="VTT_dom"/>
    <property type="match status" value="1"/>
</dbReference>
<dbReference type="PANTHER" id="PTHR30353:SF15">
    <property type="entry name" value="INNER MEMBRANE PROTEIN YABI"/>
    <property type="match status" value="1"/>
</dbReference>
<evidence type="ECO:0000256" key="3">
    <source>
        <dbReference type="ARBA" id="ARBA00022475"/>
    </source>
</evidence>
<comment type="subcellular location">
    <subcellularLocation>
        <location evidence="1 7">Cell membrane</location>
        <topology evidence="1 7">Multi-pass membrane protein</topology>
    </subcellularLocation>
</comment>
<dbReference type="AlphaFoldDB" id="B0T9F3"/>
<protein>
    <submittedName>
        <fullName evidence="9">SNARE associated Golgi protein</fullName>
    </submittedName>
</protein>
<evidence type="ECO:0000256" key="6">
    <source>
        <dbReference type="ARBA" id="ARBA00023136"/>
    </source>
</evidence>
<comment type="similarity">
    <text evidence="2 7">Belongs to the DedA family.</text>
</comment>
<dbReference type="KEGG" id="cak:Caul_5208"/>
<evidence type="ECO:0000259" key="8">
    <source>
        <dbReference type="Pfam" id="PF09335"/>
    </source>
</evidence>
<dbReference type="InterPro" id="IPR032816">
    <property type="entry name" value="VTT_dom"/>
</dbReference>
<dbReference type="PANTHER" id="PTHR30353">
    <property type="entry name" value="INNER MEMBRANE PROTEIN DEDA-RELATED"/>
    <property type="match status" value="1"/>
</dbReference>
<dbReference type="EMBL" id="CP000928">
    <property type="protein sequence ID" value="ABZ74328.1"/>
    <property type="molecule type" value="Genomic_DNA"/>
</dbReference>
<dbReference type="InterPro" id="IPR032818">
    <property type="entry name" value="DedA-like"/>
</dbReference>
<keyword evidence="3 7" id="KW-1003">Cell membrane</keyword>
<organism evidence="9">
    <name type="scientific">Caulobacter sp. (strain K31)</name>
    <dbReference type="NCBI Taxonomy" id="366602"/>
    <lineage>
        <taxon>Bacteria</taxon>
        <taxon>Pseudomonadati</taxon>
        <taxon>Pseudomonadota</taxon>
        <taxon>Alphaproteobacteria</taxon>
        <taxon>Caulobacterales</taxon>
        <taxon>Caulobacteraceae</taxon>
        <taxon>Caulobacter</taxon>
    </lineage>
</organism>
<keyword evidence="4 7" id="KW-0812">Transmembrane</keyword>
<name>B0T9F3_CAUSK</name>
<feature type="domain" description="VTT" evidence="8">
    <location>
        <begin position="39"/>
        <end position="163"/>
    </location>
</feature>
<keyword evidence="6 7" id="KW-0472">Membrane</keyword>
<feature type="transmembrane region" description="Helical" evidence="7">
    <location>
        <begin position="145"/>
        <end position="163"/>
    </location>
</feature>
<evidence type="ECO:0000256" key="1">
    <source>
        <dbReference type="ARBA" id="ARBA00004651"/>
    </source>
</evidence>
<evidence type="ECO:0000313" key="9">
    <source>
        <dbReference type="EMBL" id="ABZ74328.1"/>
    </source>
</evidence>
<evidence type="ECO:0000256" key="2">
    <source>
        <dbReference type="ARBA" id="ARBA00010792"/>
    </source>
</evidence>
<sequence length="241" mass="24627">MDALLAGLSTFVSDHHAWAGVTLGLATFLESLVLIGAFIPATALMLVAGGLIATGALDAVSVLLWSSAGAVLGDAVSYALGARLGGSVLRGRLFVRHRRTIARTRLFARRYGVGSIFLGRFFGPLRAFVPVMAGMVRMKAHTFQIANVASALIWVAVLVAPGYLAAQGLSVLSTLPTDQLAPIGLAAVSLAAVGLAACAAVFVTRRKPALVLAVRHGPTTAAAAQAGQAHHGAIPLDCCAA</sequence>
<evidence type="ECO:0000256" key="7">
    <source>
        <dbReference type="RuleBase" id="RU367016"/>
    </source>
</evidence>
<dbReference type="HOGENOM" id="CLU_044208_3_2_5"/>
<gene>
    <name evidence="9" type="ordered locus">Caul_5208</name>
</gene>
<geneLocation type="plasmid" evidence="9">
    <name>pCAUL01</name>
</geneLocation>
<feature type="transmembrane region" description="Helical" evidence="7">
    <location>
        <begin position="183"/>
        <end position="203"/>
    </location>
</feature>
<accession>B0T9F3</accession>